<evidence type="ECO:0000313" key="2">
    <source>
        <dbReference type="EMBL" id="GEO19958.1"/>
    </source>
</evidence>
<accession>A0A512C6W5</accession>
<sequence length="187" mass="21620">MNKINIRLTGFFPIGFSRIMQDQFPHYFIRISLYLTKLANMNKFRINQKMEILSSKSIWGFSLLILFLMIPGFSQGQTETLSTPSDSIMITIMMKHHQDKNIEELTEIRNKNGFLENFPPPSARVINWYVMMGIGQVVTLKIPASELRNLNVAVEKSVWGAFSTEFYPTYDLHPVIIEAKKKLKEGQ</sequence>
<proteinExistence type="predicted"/>
<dbReference type="EMBL" id="BJYV01000001">
    <property type="protein sequence ID" value="GEO19958.1"/>
    <property type="molecule type" value="Genomic_DNA"/>
</dbReference>
<keyword evidence="3" id="KW-1185">Reference proteome</keyword>
<evidence type="ECO:0000256" key="1">
    <source>
        <dbReference type="SAM" id="Phobius"/>
    </source>
</evidence>
<protein>
    <submittedName>
        <fullName evidence="2">Uncharacterized protein</fullName>
    </submittedName>
</protein>
<organism evidence="2 3">
    <name type="scientific">Cyclobacterium qasimii</name>
    <dbReference type="NCBI Taxonomy" id="1350429"/>
    <lineage>
        <taxon>Bacteria</taxon>
        <taxon>Pseudomonadati</taxon>
        <taxon>Bacteroidota</taxon>
        <taxon>Cytophagia</taxon>
        <taxon>Cytophagales</taxon>
        <taxon>Cyclobacteriaceae</taxon>
        <taxon>Cyclobacterium</taxon>
    </lineage>
</organism>
<gene>
    <name evidence="2" type="ORF">CQA01_04920</name>
</gene>
<keyword evidence="1" id="KW-0472">Membrane</keyword>
<comment type="caution">
    <text evidence="2">The sequence shown here is derived from an EMBL/GenBank/DDBJ whole genome shotgun (WGS) entry which is preliminary data.</text>
</comment>
<feature type="transmembrane region" description="Helical" evidence="1">
    <location>
        <begin position="53"/>
        <end position="73"/>
    </location>
</feature>
<reference evidence="2 3" key="1">
    <citation type="submission" date="2019-07" db="EMBL/GenBank/DDBJ databases">
        <title>Whole genome shotgun sequence of Cyclobacterium qasimii NBRC 106168.</title>
        <authorList>
            <person name="Hosoyama A."/>
            <person name="Uohara A."/>
            <person name="Ohji S."/>
            <person name="Ichikawa N."/>
        </authorList>
    </citation>
    <scope>NUCLEOTIDE SEQUENCE [LARGE SCALE GENOMIC DNA]</scope>
    <source>
        <strain evidence="2 3">NBRC 106168</strain>
    </source>
</reference>
<name>A0A512C6W5_9BACT</name>
<dbReference type="AlphaFoldDB" id="A0A512C6W5"/>
<evidence type="ECO:0000313" key="3">
    <source>
        <dbReference type="Proteomes" id="UP000321301"/>
    </source>
</evidence>
<dbReference type="Proteomes" id="UP000321301">
    <property type="component" value="Unassembled WGS sequence"/>
</dbReference>
<keyword evidence="1" id="KW-0812">Transmembrane</keyword>
<keyword evidence="1" id="KW-1133">Transmembrane helix</keyword>